<dbReference type="OrthoDB" id="277832at2759"/>
<dbReference type="EMBL" id="GEZM01035649">
    <property type="protein sequence ID" value="JAV83143.1"/>
    <property type="molecule type" value="Transcribed_RNA"/>
</dbReference>
<protein>
    <recommendedName>
        <fullName evidence="2">K Homology domain-containing protein</fullName>
    </recommendedName>
</protein>
<dbReference type="GO" id="GO:0006307">
    <property type="term" value="P:DNA alkylation repair"/>
    <property type="evidence" value="ECO:0007669"/>
    <property type="project" value="InterPro"/>
</dbReference>
<name>A0A1Y1MBV8_PHOPY</name>
<dbReference type="CDD" id="cd22419">
    <property type="entry name" value="KH-I_ASCC1"/>
    <property type="match status" value="1"/>
</dbReference>
<dbReference type="InterPro" id="IPR047538">
    <property type="entry name" value="KH-I_ASCC1"/>
</dbReference>
<dbReference type="Gene3D" id="3.30.1370.10">
    <property type="entry name" value="K Homology domain, type 1"/>
    <property type="match status" value="1"/>
</dbReference>
<reference evidence="3" key="1">
    <citation type="journal article" date="2016" name="Sci. Rep.">
        <title>Molecular characterization of firefly nuptial gifts: a multi-omics approach sheds light on postcopulatory sexual selection.</title>
        <authorList>
            <person name="Al-Wathiqui N."/>
            <person name="Fallon T.R."/>
            <person name="South A."/>
            <person name="Weng J.K."/>
            <person name="Lewis S.M."/>
        </authorList>
    </citation>
    <scope>NUCLEOTIDE SEQUENCE</scope>
</reference>
<reference evidence="4" key="3">
    <citation type="submission" date="2019-08" db="EMBL/GenBank/DDBJ databases">
        <authorList>
            <consortium name="Photinus pyralis genome working group"/>
            <person name="Fallon T.R."/>
            <person name="Sander Lower S.E."/>
            <person name="Weng J.-K."/>
        </authorList>
    </citation>
    <scope>NUCLEOTIDE SEQUENCE</scope>
    <source>
        <strain evidence="4">1611_PpyrPB1</strain>
        <tissue evidence="4">Whole body</tissue>
    </source>
</reference>
<organism evidence="3">
    <name type="scientific">Photinus pyralis</name>
    <name type="common">Common eastern firefly</name>
    <name type="synonym">Lampyris pyralis</name>
    <dbReference type="NCBI Taxonomy" id="7054"/>
    <lineage>
        <taxon>Eukaryota</taxon>
        <taxon>Metazoa</taxon>
        <taxon>Ecdysozoa</taxon>
        <taxon>Arthropoda</taxon>
        <taxon>Hexapoda</taxon>
        <taxon>Insecta</taxon>
        <taxon>Pterygota</taxon>
        <taxon>Neoptera</taxon>
        <taxon>Endopterygota</taxon>
        <taxon>Coleoptera</taxon>
        <taxon>Polyphaga</taxon>
        <taxon>Elateriformia</taxon>
        <taxon>Elateroidea</taxon>
        <taxon>Lampyridae</taxon>
        <taxon>Lampyrinae</taxon>
        <taxon>Photinus</taxon>
    </lineage>
</organism>
<dbReference type="FunCoup" id="A0A1Y1MBV8">
    <property type="interactions" value="1515"/>
</dbReference>
<dbReference type="Gene3D" id="3.90.1140.10">
    <property type="entry name" value="Cyclic phosphodiesterase"/>
    <property type="match status" value="1"/>
</dbReference>
<reference evidence="4 5" key="2">
    <citation type="journal article" date="2018" name="Elife">
        <title>Firefly genomes illuminate parallel origins of bioluminescence in beetles.</title>
        <authorList>
            <person name="Fallon T.R."/>
            <person name="Lower S.E."/>
            <person name="Chang C.H."/>
            <person name="Bessho-Uehara M."/>
            <person name="Martin G.J."/>
            <person name="Bewick A.J."/>
            <person name="Behringer M."/>
            <person name="Debat H.J."/>
            <person name="Wong I."/>
            <person name="Day J.C."/>
            <person name="Suvorov A."/>
            <person name="Silva C.J."/>
            <person name="Stanger-Hall K.F."/>
            <person name="Hall D.W."/>
            <person name="Schmitz R.J."/>
            <person name="Nelson D.R."/>
            <person name="Lewis S.M."/>
            <person name="Shigenobu S."/>
            <person name="Bybee S.M."/>
            <person name="Larracuente A.M."/>
            <person name="Oba Y."/>
            <person name="Weng J.K."/>
        </authorList>
    </citation>
    <scope>NUCLEOTIDE SEQUENCE [LARGE SCALE GENOMIC DNA]</scope>
    <source>
        <strain evidence="4">1611_PpyrPB1</strain>
        <tissue evidence="4">Whole body</tissue>
    </source>
</reference>
<dbReference type="EMBL" id="VVIM01000007">
    <property type="protein sequence ID" value="KAB0796619.1"/>
    <property type="molecule type" value="Genomic_DNA"/>
</dbReference>
<dbReference type="InterPro" id="IPR004087">
    <property type="entry name" value="KH_dom"/>
</dbReference>
<evidence type="ECO:0000313" key="5">
    <source>
        <dbReference type="Proteomes" id="UP000327044"/>
    </source>
</evidence>
<dbReference type="InterPro" id="IPR009210">
    <property type="entry name" value="ASCC1"/>
</dbReference>
<dbReference type="Pfam" id="PF00013">
    <property type="entry name" value="KH_1"/>
    <property type="match status" value="1"/>
</dbReference>
<dbReference type="InterPro" id="IPR004088">
    <property type="entry name" value="KH_dom_type_1"/>
</dbReference>
<keyword evidence="5" id="KW-1185">Reference proteome</keyword>
<dbReference type="Proteomes" id="UP000327044">
    <property type="component" value="Unassembled WGS sequence"/>
</dbReference>
<dbReference type="InParanoid" id="A0A1Y1MBV8"/>
<dbReference type="AlphaFoldDB" id="A0A1Y1MBV8"/>
<dbReference type="GO" id="GO:0006355">
    <property type="term" value="P:regulation of DNA-templated transcription"/>
    <property type="evidence" value="ECO:0007669"/>
    <property type="project" value="TreeGrafter"/>
</dbReference>
<dbReference type="GO" id="GO:0003723">
    <property type="term" value="F:RNA binding"/>
    <property type="evidence" value="ECO:0007669"/>
    <property type="project" value="UniProtKB-UniRule"/>
</dbReference>
<dbReference type="PANTHER" id="PTHR13360">
    <property type="entry name" value="ACTIVATING SIGNAL COINTEGRATOR 1 COMPLEX SUBUNIT 1"/>
    <property type="match status" value="1"/>
</dbReference>
<dbReference type="InterPro" id="IPR036612">
    <property type="entry name" value="KH_dom_type_1_sf"/>
</dbReference>
<evidence type="ECO:0000256" key="1">
    <source>
        <dbReference type="PROSITE-ProRule" id="PRU00117"/>
    </source>
</evidence>
<gene>
    <name evidence="4" type="ORF">PPYR_10680</name>
</gene>
<feature type="domain" description="K Homology" evidence="2">
    <location>
        <begin position="72"/>
        <end position="138"/>
    </location>
</feature>
<dbReference type="SUPFAM" id="SSF54791">
    <property type="entry name" value="Eukaryotic type KH-domain (KH-domain type I)"/>
    <property type="match status" value="1"/>
</dbReference>
<evidence type="ECO:0000259" key="2">
    <source>
        <dbReference type="SMART" id="SM00322"/>
    </source>
</evidence>
<dbReference type="InterPro" id="IPR019510">
    <property type="entry name" value="AKAP7-like_phosphoesterase"/>
</dbReference>
<keyword evidence="1" id="KW-0694">RNA-binding</keyword>
<evidence type="ECO:0000313" key="4">
    <source>
        <dbReference type="EMBL" id="KAB0796619.1"/>
    </source>
</evidence>
<dbReference type="SMART" id="SM00322">
    <property type="entry name" value="KH"/>
    <property type="match status" value="1"/>
</dbReference>
<dbReference type="Pfam" id="PF10469">
    <property type="entry name" value="AKAP7_NLS"/>
    <property type="match status" value="1"/>
</dbReference>
<dbReference type="PIRSF" id="PIRSF027019">
    <property type="entry name" value="Euk_LigT"/>
    <property type="match status" value="1"/>
</dbReference>
<sequence length="365" mass="42005">MDPIFNSSEPLDITRPNVIKVDGYCFRDFQNFKLDVADNSTTDHLAPYEEHDELVNCTEIDDNFQLSVNDSGKFVIKFHVPSCFMGIVIGSRGSVRQRIEQETRTAIQIRKGGTDVTVHGENERDVITAKNRIDLILWQARDKHRLTHFISIPLISDLIKYNFDSFKSTLLNESIKINGLHPSMFQNPNKIHLTIAPLVLVDNVEEEHAVRILKECNETVIRPIFQNAEPLKICLQGVEIMNDDPTDVDVLYGKIRIEPPKYNDLLQRMADEIYTYFTNKGLVRKQFDNVKLHATLINSIFRKADKQNKKGEEKQGRKSFDASYILKKFKNYNFGEAVLNFIHLSIRFTKSEGAYYDALCTVSLK</sequence>
<evidence type="ECO:0000313" key="3">
    <source>
        <dbReference type="EMBL" id="JAV83143.1"/>
    </source>
</evidence>
<proteinExistence type="predicted"/>
<accession>A0A1Y1MBV8</accession>
<dbReference type="GO" id="GO:0005634">
    <property type="term" value="C:nucleus"/>
    <property type="evidence" value="ECO:0007669"/>
    <property type="project" value="TreeGrafter"/>
</dbReference>
<dbReference type="PROSITE" id="PS50084">
    <property type="entry name" value="KH_TYPE_1"/>
    <property type="match status" value="1"/>
</dbReference>
<dbReference type="PANTHER" id="PTHR13360:SF1">
    <property type="entry name" value="ACTIVATING SIGNAL COINTEGRATOR 1 COMPLEX SUBUNIT 1"/>
    <property type="match status" value="1"/>
</dbReference>